<dbReference type="Gene3D" id="3.40.50.2300">
    <property type="match status" value="2"/>
</dbReference>
<protein>
    <submittedName>
        <fullName evidence="5">Amino acid/amide ABC transporter substrate-binding protein, HAAT family</fullName>
    </submittedName>
</protein>
<dbReference type="AlphaFoldDB" id="A0A1H2PSK8"/>
<feature type="chain" id="PRO_5017309461" evidence="3">
    <location>
        <begin position="32"/>
        <end position="395"/>
    </location>
</feature>
<organism evidence="5 6">
    <name type="scientific">Chitinasiproducens palmae</name>
    <dbReference type="NCBI Taxonomy" id="1770053"/>
    <lineage>
        <taxon>Bacteria</taxon>
        <taxon>Pseudomonadati</taxon>
        <taxon>Pseudomonadota</taxon>
        <taxon>Betaproteobacteria</taxon>
        <taxon>Burkholderiales</taxon>
        <taxon>Burkholderiaceae</taxon>
        <taxon>Chitinasiproducens</taxon>
    </lineage>
</organism>
<evidence type="ECO:0000256" key="2">
    <source>
        <dbReference type="ARBA" id="ARBA00022729"/>
    </source>
</evidence>
<reference evidence="6" key="1">
    <citation type="submission" date="2016-09" db="EMBL/GenBank/DDBJ databases">
        <authorList>
            <person name="Varghese N."/>
            <person name="Submissions S."/>
        </authorList>
    </citation>
    <scope>NUCLEOTIDE SEQUENCE [LARGE SCALE GENOMIC DNA]</scope>
    <source>
        <strain evidence="6">JS23</strain>
    </source>
</reference>
<dbReference type="EMBL" id="FNLO01000010">
    <property type="protein sequence ID" value="SDV49961.1"/>
    <property type="molecule type" value="Genomic_DNA"/>
</dbReference>
<keyword evidence="6" id="KW-1185">Reference proteome</keyword>
<dbReference type="Proteomes" id="UP000243719">
    <property type="component" value="Unassembled WGS sequence"/>
</dbReference>
<accession>A0A1H2PSK8</accession>
<gene>
    <name evidence="5" type="ORF">SAMN05216551_11011</name>
</gene>
<dbReference type="STRING" id="1770053.SAMN05216551_11011"/>
<dbReference type="CDD" id="cd06333">
    <property type="entry name" value="PBP1_ABC_RPA1789-like"/>
    <property type="match status" value="1"/>
</dbReference>
<dbReference type="InterPro" id="IPR051010">
    <property type="entry name" value="BCAA_transport"/>
</dbReference>
<sequence>MSSITGKHKALKAVAVAAALFAIGGAPAAWAQIKIGVTVSSTGPQASLGIPEKNAITLLPRTIAGQSVEYIVLDDASDTNRAVTNTKKLISEDHVDAIIGSTTTPNTLAMIQPASEGQTPVVTLASSARLVEPMDAQRRWIFKTPHNDSFIAEQLVADAVSKGLKRIGFIGFNNALGDAFAVEIKKAAAAKGLTVVADERFAPGDSSATAQALKVLGAKPDAIVIGGSGTPAALPARALRERGYKGVLYFNHGVSNNDFLRVCGADCNGALVATGPVLVASQLAANNPVKPIAEDLVSRYEKAYGAGSVSLFAGYTWDAGLYLQRAIPGALKAGKPGTQAFRTALRDQLESIRNLPTATGIITTTASDHVGMDQRSRVMVVIDNGRWRLVSAGGH</sequence>
<dbReference type="SUPFAM" id="SSF53822">
    <property type="entry name" value="Periplasmic binding protein-like I"/>
    <property type="match status" value="1"/>
</dbReference>
<dbReference type="PROSITE" id="PS51318">
    <property type="entry name" value="TAT"/>
    <property type="match status" value="1"/>
</dbReference>
<dbReference type="InterPro" id="IPR028082">
    <property type="entry name" value="Peripla_BP_I"/>
</dbReference>
<dbReference type="InterPro" id="IPR028081">
    <property type="entry name" value="Leu-bd"/>
</dbReference>
<keyword evidence="2 3" id="KW-0732">Signal</keyword>
<feature type="domain" description="Leucine-binding protein" evidence="4">
    <location>
        <begin position="32"/>
        <end position="385"/>
    </location>
</feature>
<comment type="similarity">
    <text evidence="1">Belongs to the leucine-binding protein family.</text>
</comment>
<dbReference type="RefSeq" id="WP_091910587.1">
    <property type="nucleotide sequence ID" value="NZ_FNLO01000010.1"/>
</dbReference>
<evidence type="ECO:0000259" key="4">
    <source>
        <dbReference type="Pfam" id="PF13458"/>
    </source>
</evidence>
<evidence type="ECO:0000313" key="6">
    <source>
        <dbReference type="Proteomes" id="UP000243719"/>
    </source>
</evidence>
<dbReference type="OrthoDB" id="5290698at2"/>
<name>A0A1H2PSK8_9BURK</name>
<evidence type="ECO:0000256" key="3">
    <source>
        <dbReference type="SAM" id="SignalP"/>
    </source>
</evidence>
<evidence type="ECO:0000313" key="5">
    <source>
        <dbReference type="EMBL" id="SDV49961.1"/>
    </source>
</evidence>
<dbReference type="PANTHER" id="PTHR30483:SF38">
    <property type="entry name" value="BLR7848 PROTEIN"/>
    <property type="match status" value="1"/>
</dbReference>
<dbReference type="PANTHER" id="PTHR30483">
    <property type="entry name" value="LEUCINE-SPECIFIC-BINDING PROTEIN"/>
    <property type="match status" value="1"/>
</dbReference>
<proteinExistence type="inferred from homology"/>
<evidence type="ECO:0000256" key="1">
    <source>
        <dbReference type="ARBA" id="ARBA00010062"/>
    </source>
</evidence>
<feature type="signal peptide" evidence="3">
    <location>
        <begin position="1"/>
        <end position="31"/>
    </location>
</feature>
<dbReference type="InterPro" id="IPR006311">
    <property type="entry name" value="TAT_signal"/>
</dbReference>
<dbReference type="Pfam" id="PF13458">
    <property type="entry name" value="Peripla_BP_6"/>
    <property type="match status" value="1"/>
</dbReference>